<dbReference type="InterPro" id="IPR009057">
    <property type="entry name" value="Homeodomain-like_sf"/>
</dbReference>
<accession>A0A8J9VG53</accession>
<dbReference type="OrthoDB" id="6914521at2759"/>
<evidence type="ECO:0000313" key="6">
    <source>
        <dbReference type="Proteomes" id="UP000838878"/>
    </source>
</evidence>
<comment type="subcellular location">
    <subcellularLocation>
        <location evidence="1">Nucleus</location>
    </subcellularLocation>
</comment>
<keyword evidence="2" id="KW-0238">DNA-binding</keyword>
<dbReference type="Gene3D" id="1.10.10.60">
    <property type="entry name" value="Homeodomain-like"/>
    <property type="match status" value="2"/>
</dbReference>
<dbReference type="SUPFAM" id="SSF46689">
    <property type="entry name" value="Homeodomain-like"/>
    <property type="match status" value="2"/>
</dbReference>
<organism evidence="5 6">
    <name type="scientific">Brenthis ino</name>
    <name type="common">lesser marbled fritillary</name>
    <dbReference type="NCBI Taxonomy" id="405034"/>
    <lineage>
        <taxon>Eukaryota</taxon>
        <taxon>Metazoa</taxon>
        <taxon>Ecdysozoa</taxon>
        <taxon>Arthropoda</taxon>
        <taxon>Hexapoda</taxon>
        <taxon>Insecta</taxon>
        <taxon>Pterygota</taxon>
        <taxon>Neoptera</taxon>
        <taxon>Endopterygota</taxon>
        <taxon>Lepidoptera</taxon>
        <taxon>Glossata</taxon>
        <taxon>Ditrysia</taxon>
        <taxon>Papilionoidea</taxon>
        <taxon>Nymphalidae</taxon>
        <taxon>Heliconiinae</taxon>
        <taxon>Argynnini</taxon>
        <taxon>Brenthis</taxon>
    </lineage>
</organism>
<evidence type="ECO:0000256" key="2">
    <source>
        <dbReference type="ARBA" id="ARBA00023125"/>
    </source>
</evidence>
<dbReference type="GO" id="GO:0003677">
    <property type="term" value="F:DNA binding"/>
    <property type="evidence" value="ECO:0007669"/>
    <property type="project" value="UniProtKB-KW"/>
</dbReference>
<dbReference type="PROSITE" id="PS51253">
    <property type="entry name" value="HTH_CENPB"/>
    <property type="match status" value="1"/>
</dbReference>
<feature type="non-terminal residue" evidence="5">
    <location>
        <position position="198"/>
    </location>
</feature>
<dbReference type="PANTHER" id="PTHR19303">
    <property type="entry name" value="TRANSPOSON"/>
    <property type="match status" value="1"/>
</dbReference>
<evidence type="ECO:0000256" key="1">
    <source>
        <dbReference type="ARBA" id="ARBA00004123"/>
    </source>
</evidence>
<evidence type="ECO:0000259" key="4">
    <source>
        <dbReference type="PROSITE" id="PS51253"/>
    </source>
</evidence>
<dbReference type="SMART" id="SM00674">
    <property type="entry name" value="CENPB"/>
    <property type="match status" value="1"/>
</dbReference>
<feature type="domain" description="HTH CENPB-type" evidence="4">
    <location>
        <begin position="100"/>
        <end position="171"/>
    </location>
</feature>
<dbReference type="Proteomes" id="UP000838878">
    <property type="component" value="Chromosome 3"/>
</dbReference>
<name>A0A8J9VG53_9NEOP</name>
<reference evidence="5" key="1">
    <citation type="submission" date="2021-12" db="EMBL/GenBank/DDBJ databases">
        <authorList>
            <person name="Martin H S."/>
        </authorList>
    </citation>
    <scope>NUCLEOTIDE SEQUENCE</scope>
</reference>
<dbReference type="AlphaFoldDB" id="A0A8J9VG53"/>
<dbReference type="EMBL" id="OV170223">
    <property type="protein sequence ID" value="CAH0721933.1"/>
    <property type="molecule type" value="Genomic_DNA"/>
</dbReference>
<keyword evidence="3" id="KW-0539">Nucleus</keyword>
<dbReference type="InterPro" id="IPR050863">
    <property type="entry name" value="CenT-Element_Derived"/>
</dbReference>
<proteinExistence type="predicted"/>
<evidence type="ECO:0000313" key="5">
    <source>
        <dbReference type="EMBL" id="CAH0721933.1"/>
    </source>
</evidence>
<dbReference type="GO" id="GO:0005634">
    <property type="term" value="C:nucleus"/>
    <property type="evidence" value="ECO:0007669"/>
    <property type="project" value="UniProtKB-SubCell"/>
</dbReference>
<dbReference type="PANTHER" id="PTHR19303:SF73">
    <property type="entry name" value="PROTEIN PDC2"/>
    <property type="match status" value="1"/>
</dbReference>
<dbReference type="InterPro" id="IPR006600">
    <property type="entry name" value="HTH_CenpB_DNA-bd_dom"/>
</dbReference>
<dbReference type="InterPro" id="IPR007889">
    <property type="entry name" value="HTH_Psq"/>
</dbReference>
<keyword evidence="6" id="KW-1185">Reference proteome</keyword>
<evidence type="ECO:0000256" key="3">
    <source>
        <dbReference type="ARBA" id="ARBA00023242"/>
    </source>
</evidence>
<dbReference type="Pfam" id="PF04218">
    <property type="entry name" value="CENP-B_N"/>
    <property type="match status" value="1"/>
</dbReference>
<gene>
    <name evidence="5" type="ORF">BINO364_LOCUS7966</name>
</gene>
<sequence>MSIDFCKKMWKLLASGHLAYYCIKNERLNYMANASIYKKIPIYFRSSTVISDKLKIVTEFESGKSRNEIQRELNLTESTYYKIIKSKDSIKSECSDGHGNIKKTRVSEFPNIEKCLLEWIKQTLDMNIPLDGLLLKEKSKQFATKLGIKNFSASNGWLEGFKKRHDIAFKKAAGESKSLDQGVCNHWTKDLPNLLEGY</sequence>
<protein>
    <recommendedName>
        <fullName evidence="4">HTH CENPB-type domain-containing protein</fullName>
    </recommendedName>
</protein>
<dbReference type="Pfam" id="PF03221">
    <property type="entry name" value="HTH_Tnp_Tc5"/>
    <property type="match status" value="1"/>
</dbReference>